<dbReference type="Proteomes" id="UP000516437">
    <property type="component" value="Chromosome 3"/>
</dbReference>
<reference evidence="4 5" key="1">
    <citation type="journal article" date="2019" name="Plant Biotechnol. J.">
        <title>The red bayberry genome and genetic basis of sex determination.</title>
        <authorList>
            <person name="Jia H.M."/>
            <person name="Jia H.J."/>
            <person name="Cai Q.L."/>
            <person name="Wang Y."/>
            <person name="Zhao H.B."/>
            <person name="Yang W.F."/>
            <person name="Wang G.Y."/>
            <person name="Li Y.H."/>
            <person name="Zhan D.L."/>
            <person name="Shen Y.T."/>
            <person name="Niu Q.F."/>
            <person name="Chang L."/>
            <person name="Qiu J."/>
            <person name="Zhao L."/>
            <person name="Xie H.B."/>
            <person name="Fu W.Y."/>
            <person name="Jin J."/>
            <person name="Li X.W."/>
            <person name="Jiao Y."/>
            <person name="Zhou C.C."/>
            <person name="Tu T."/>
            <person name="Chai C.Y."/>
            <person name="Gao J.L."/>
            <person name="Fan L.J."/>
            <person name="van de Weg E."/>
            <person name="Wang J.Y."/>
            <person name="Gao Z.S."/>
        </authorList>
    </citation>
    <scope>NUCLEOTIDE SEQUENCE [LARGE SCALE GENOMIC DNA]</scope>
    <source>
        <tissue evidence="4">Leaves</tissue>
    </source>
</reference>
<dbReference type="AlphaFoldDB" id="A0A6A1VZQ9"/>
<dbReference type="InterPro" id="IPR044552">
    <property type="entry name" value="GLIP1-5/GLL25"/>
</dbReference>
<comment type="similarity">
    <text evidence="1">Belongs to the 'GDSL' lipolytic enzyme family.</text>
</comment>
<protein>
    <submittedName>
        <fullName evidence="4">GDSL esterase/lipase 5</fullName>
    </submittedName>
</protein>
<feature type="signal peptide" evidence="3">
    <location>
        <begin position="1"/>
        <end position="22"/>
    </location>
</feature>
<dbReference type="PANTHER" id="PTHR45966:SF4">
    <property type="entry name" value="GDSL ESTERASE_LIPASE 5"/>
    <property type="match status" value="1"/>
</dbReference>
<dbReference type="GO" id="GO:0016298">
    <property type="term" value="F:lipase activity"/>
    <property type="evidence" value="ECO:0007669"/>
    <property type="project" value="TreeGrafter"/>
</dbReference>
<dbReference type="Gene3D" id="3.40.50.1110">
    <property type="entry name" value="SGNH hydrolase"/>
    <property type="match status" value="1"/>
</dbReference>
<proteinExistence type="inferred from homology"/>
<dbReference type="OrthoDB" id="1600564at2759"/>
<dbReference type="PANTHER" id="PTHR45966">
    <property type="entry name" value="GDSL-LIKE LIPASE/ACYLHYDROLASE"/>
    <property type="match status" value="1"/>
</dbReference>
<dbReference type="InterPro" id="IPR001087">
    <property type="entry name" value="GDSL"/>
</dbReference>
<name>A0A6A1VZQ9_9ROSI</name>
<dbReference type="Pfam" id="PF00657">
    <property type="entry name" value="Lipase_GDSL"/>
    <property type="match status" value="1"/>
</dbReference>
<keyword evidence="5" id="KW-1185">Reference proteome</keyword>
<keyword evidence="2 3" id="KW-0732">Signal</keyword>
<dbReference type="InterPro" id="IPR035669">
    <property type="entry name" value="SGNH_plant_lipase-like"/>
</dbReference>
<evidence type="ECO:0000256" key="2">
    <source>
        <dbReference type="ARBA" id="ARBA00022729"/>
    </source>
</evidence>
<comment type="caution">
    <text evidence="4">The sequence shown here is derived from an EMBL/GenBank/DDBJ whole genome shotgun (WGS) entry which is preliminary data.</text>
</comment>
<dbReference type="PROSITE" id="PS51257">
    <property type="entry name" value="PROKAR_LIPOPROTEIN"/>
    <property type="match status" value="1"/>
</dbReference>
<feature type="chain" id="PRO_5025405177" evidence="3">
    <location>
        <begin position="23"/>
        <end position="397"/>
    </location>
</feature>
<organism evidence="4 5">
    <name type="scientific">Morella rubra</name>
    <name type="common">Chinese bayberry</name>
    <dbReference type="NCBI Taxonomy" id="262757"/>
    <lineage>
        <taxon>Eukaryota</taxon>
        <taxon>Viridiplantae</taxon>
        <taxon>Streptophyta</taxon>
        <taxon>Embryophyta</taxon>
        <taxon>Tracheophyta</taxon>
        <taxon>Spermatophyta</taxon>
        <taxon>Magnoliopsida</taxon>
        <taxon>eudicotyledons</taxon>
        <taxon>Gunneridae</taxon>
        <taxon>Pentapetalae</taxon>
        <taxon>rosids</taxon>
        <taxon>fabids</taxon>
        <taxon>Fagales</taxon>
        <taxon>Myricaceae</taxon>
        <taxon>Morella</taxon>
    </lineage>
</organism>
<gene>
    <name evidence="4" type="ORF">CJ030_MR3G026175</name>
</gene>
<evidence type="ECO:0000256" key="3">
    <source>
        <dbReference type="SAM" id="SignalP"/>
    </source>
</evidence>
<sequence>MERPSSVFLILVLHVVLISTSCDSRSERPRKNVALFVFGDSFLDAGNNNYINTTTLDQANFWPYGETYFKFPTGRFSDGRLMSDFIAEYAKLPLIPPFLQPGNHLYHNGVNFASAGAGALAETFQGAVIDLKTQQSYFKKEAARLRSRLGEVEAKVTLSRAVYLFSIGSNDYTSIFLTNSSVLNTYSKPEYVGIVIGNLTATIKVRLSPVLQFLLSRTESYIDNHSKYFWQDVYKRGGRKFAFINLPPLGCLPGIRIIRPDKNSSCLEEASILAKLHNRALSKLLRKSEEQLKGFKYSLFNFNLSLRRRMNHSSKYGLKEGKIACCGTGQFRGVFSCGGKRTVKEFELCENPNEYVFWDSYHLTERVYKQLAEQMWNEASNSSMVGPYTLRDLFQSK</sequence>
<dbReference type="CDD" id="cd01837">
    <property type="entry name" value="SGNH_plant_lipase_like"/>
    <property type="match status" value="1"/>
</dbReference>
<evidence type="ECO:0000256" key="1">
    <source>
        <dbReference type="ARBA" id="ARBA00008668"/>
    </source>
</evidence>
<accession>A0A6A1VZQ9</accession>
<evidence type="ECO:0000313" key="5">
    <source>
        <dbReference type="Proteomes" id="UP000516437"/>
    </source>
</evidence>
<dbReference type="InterPro" id="IPR036514">
    <property type="entry name" value="SGNH_hydro_sf"/>
</dbReference>
<evidence type="ECO:0000313" key="4">
    <source>
        <dbReference type="EMBL" id="KAB1218295.1"/>
    </source>
</evidence>
<dbReference type="EMBL" id="RXIC02000021">
    <property type="protein sequence ID" value="KAB1218295.1"/>
    <property type="molecule type" value="Genomic_DNA"/>
</dbReference>